<keyword evidence="4 8" id="KW-0472">Membrane</keyword>
<evidence type="ECO:0000259" key="9">
    <source>
        <dbReference type="Pfam" id="PF01094"/>
    </source>
</evidence>
<dbReference type="OrthoDB" id="5984008at2759"/>
<dbReference type="Pfam" id="PF01094">
    <property type="entry name" value="ANF_receptor"/>
    <property type="match status" value="3"/>
</dbReference>
<comment type="subcellular location">
    <subcellularLocation>
        <location evidence="1">Membrane</location>
        <topology evidence="1">Multi-pass membrane protein</topology>
    </subcellularLocation>
</comment>
<evidence type="ECO:0000256" key="4">
    <source>
        <dbReference type="ARBA" id="ARBA00023136"/>
    </source>
</evidence>
<keyword evidence="2 8" id="KW-0812">Transmembrane</keyword>
<organism evidence="10 11">
    <name type="scientific">Clytia hemisphaerica</name>
    <dbReference type="NCBI Taxonomy" id="252671"/>
    <lineage>
        <taxon>Eukaryota</taxon>
        <taxon>Metazoa</taxon>
        <taxon>Cnidaria</taxon>
        <taxon>Hydrozoa</taxon>
        <taxon>Hydroidolina</taxon>
        <taxon>Leptothecata</taxon>
        <taxon>Obeliida</taxon>
        <taxon>Clytiidae</taxon>
        <taxon>Clytia</taxon>
    </lineage>
</organism>
<evidence type="ECO:0000256" key="7">
    <source>
        <dbReference type="SAM" id="MobiDB-lite"/>
    </source>
</evidence>
<dbReference type="Proteomes" id="UP000594262">
    <property type="component" value="Unplaced"/>
</dbReference>
<sequence length="1436" mass="160035">MTSENLSNRINTGLTCVQCSHNSKQTRTNEDTNQQTGLRSNKKFRGNRRKRKQGIMKHSNYIFTLFIWGCIFSFHATFAYSASINVSLGFTAPLDDSYGPLKPLGEELEAAFKIAVFTVNRIKNSPVKFRTDFKALVKDEGKNPVTDCQNIARTFHGDSNVVGVVGAYSSSCSVAMQQELTSSKSNMPQISYRSQSMKLLNKDTYPNFFRTSSNNKKEAQTIVDIIKHFRWTQTGMIHSDDEYYGKELSDEIISKSKNSGIYIKERVSFSSTSSTVAIDKKLQAIKTSGSRVNIIVANGNDFYTIVKQIKVKRMYGEGWVWIATDGATSLYVGDKADINLTTSGFIGVGPEMYRGRTYYDFLIHWYDMADKKAYPGRIWRPGKQPSVSPYVGQVVRAVSAFHSVLVDLANEKKIAQGTSASSIRDLVAKRLKASENVRTGLSSVMGDPIYFNQHTEGQPKFTISNQVKGEFKEVGNWDESASPSLDLQVGKVSWPGGSSQIPTDKGKPGKALFRIGFVSPTNPALGNLGEYGKELLSAFRVALEVINKDDYYQIELDGLTKDEGFDGNRSCQEIAEQMKEQNLVAVVGAYRSQCSMKMHEVLGSEDVKMPIISYASPSVLLSNKQKYKYFFRVPPSNLYQSEIMKLIVRKFGFKEVATLYSDEISSKEIAQRFESQMKNDSIPIIASQMFPQSSDSVKLVDFVENIRQSGARVIFLSALPNDVAKIEQIIQEKKMAGKGWIWLGSDGATSDHFSLNSKLASTMEGMLGVNPRRGDGAFYVKLLAKWLSKDRLTYPGIIHEEHIEHPLPYTAQVFDAVNGIALALSDLVSRKTISHRTNALTVRAHLFTKLEAYNSDKNGYLSALGTNKRMWFDKNKDGPLLHDVVNLGSNPPEWKHVAEFSVDNNGKEILQDLKNPLFPGGQSVPVVGAGKVMYKIAAFFPRDTRLGALSDLGHFWESGLKAVVNWVNKNDSLTVGFDVTYIDTGLYSSNCSSLAKKLPSVIDIVIGAARSECTARIYEQLRERGIPVISYASTSTLLSKKTNYPNLFRLCPSDEHQAKALSDLVEKYNWDRVGIVAAKGIYGQELSDDLSQELGIRTIGVTNKQLYDRGSKRMTKQISKLKDSGSGVNLMITNPQDSLQLYQEAFELGMVGKGWTWIGSDGAVSTMFTRSQNLQRAMQGMVGFRPKSGNGPLFESLYNEWLGVDHSADRQVSYIAQVFDSVLVPTFALHELHKEKVITSRVSKIEARAHLLRKMKSMKTLERGFHSSTGKKMHFNKFQDVAPRYELVNLNGNSWVTVGSYEDKQLLLTNSVVWPGGTVKFPPSNPPVDPNGKKEPLKESSGTSQGLIVLAVVFSIFGLLVIIFMLYIVRRVRYRHLYMQSDLNQGGVFSVLYGHTVNRPGTGVRSIMQPNGNGHIKRHSLEAAVELTDPMIPRHL</sequence>
<feature type="region of interest" description="Disordered" evidence="7">
    <location>
        <begin position="1320"/>
        <end position="1340"/>
    </location>
</feature>
<dbReference type="PRINTS" id="PR00248">
    <property type="entry name" value="GPCRMGR"/>
</dbReference>
<dbReference type="GeneID" id="136799656"/>
<evidence type="ECO:0000313" key="10">
    <source>
        <dbReference type="EnsemblMetazoa" id="CLYHEMP020271.2"/>
    </source>
</evidence>
<evidence type="ECO:0000256" key="3">
    <source>
        <dbReference type="ARBA" id="ARBA00022989"/>
    </source>
</evidence>
<feature type="domain" description="Receptor ligand binding region" evidence="9">
    <location>
        <begin position="109"/>
        <end position="370"/>
    </location>
</feature>
<evidence type="ECO:0000256" key="2">
    <source>
        <dbReference type="ARBA" id="ARBA00022692"/>
    </source>
</evidence>
<feature type="transmembrane region" description="Helical" evidence="8">
    <location>
        <begin position="58"/>
        <end position="80"/>
    </location>
</feature>
<feature type="domain" description="Receptor ligand binding region" evidence="9">
    <location>
        <begin position="979"/>
        <end position="1293"/>
    </location>
</feature>
<feature type="domain" description="Receptor ligand binding region" evidence="9">
    <location>
        <begin position="536"/>
        <end position="886"/>
    </location>
</feature>
<keyword evidence="3 8" id="KW-1133">Transmembrane helix</keyword>
<dbReference type="Gene3D" id="3.40.50.2300">
    <property type="match status" value="6"/>
</dbReference>
<keyword evidence="5" id="KW-0675">Receptor</keyword>
<dbReference type="SUPFAM" id="SSF53822">
    <property type="entry name" value="Periplasmic binding protein-like I"/>
    <property type="match status" value="3"/>
</dbReference>
<keyword evidence="6" id="KW-0325">Glycoprotein</keyword>
<dbReference type="PANTHER" id="PTHR24060">
    <property type="entry name" value="METABOTROPIC GLUTAMATE RECEPTOR"/>
    <property type="match status" value="1"/>
</dbReference>
<evidence type="ECO:0000313" key="11">
    <source>
        <dbReference type="Proteomes" id="UP000594262"/>
    </source>
</evidence>
<feature type="transmembrane region" description="Helical" evidence="8">
    <location>
        <begin position="1347"/>
        <end position="1369"/>
    </location>
</feature>
<dbReference type="InterPro" id="IPR050726">
    <property type="entry name" value="mGluR"/>
</dbReference>
<evidence type="ECO:0000256" key="1">
    <source>
        <dbReference type="ARBA" id="ARBA00004141"/>
    </source>
</evidence>
<dbReference type="EnsemblMetazoa" id="CLYHEMT020271.1">
    <property type="protein sequence ID" value="CLYHEMP020271.1"/>
    <property type="gene ID" value="CLYHEMG020271"/>
</dbReference>
<reference evidence="10" key="1">
    <citation type="submission" date="2021-01" db="UniProtKB">
        <authorList>
            <consortium name="EnsemblMetazoa"/>
        </authorList>
    </citation>
    <scope>IDENTIFICATION</scope>
</reference>
<evidence type="ECO:0000256" key="6">
    <source>
        <dbReference type="ARBA" id="ARBA00023180"/>
    </source>
</evidence>
<protein>
    <recommendedName>
        <fullName evidence="9">Receptor ligand binding region domain-containing protein</fullName>
    </recommendedName>
</protein>
<dbReference type="RefSeq" id="XP_066912475.1">
    <property type="nucleotide sequence ID" value="XM_067056374.1"/>
</dbReference>
<evidence type="ECO:0000256" key="5">
    <source>
        <dbReference type="ARBA" id="ARBA00023170"/>
    </source>
</evidence>
<keyword evidence="11" id="KW-1185">Reference proteome</keyword>
<name>A0A7M6DPH0_9CNID</name>
<dbReference type="EnsemblMetazoa" id="CLYHEMT020271.2">
    <property type="protein sequence ID" value="CLYHEMP020271.2"/>
    <property type="gene ID" value="CLYHEMG020271"/>
</dbReference>
<proteinExistence type="predicted"/>
<dbReference type="InterPro" id="IPR000337">
    <property type="entry name" value="GPCR_3"/>
</dbReference>
<feature type="region of interest" description="Disordered" evidence="7">
    <location>
        <begin position="22"/>
        <end position="50"/>
    </location>
</feature>
<accession>A0A7M6DPH0</accession>
<dbReference type="InterPro" id="IPR028082">
    <property type="entry name" value="Peripla_BP_I"/>
</dbReference>
<evidence type="ECO:0000256" key="8">
    <source>
        <dbReference type="SAM" id="Phobius"/>
    </source>
</evidence>
<dbReference type="GO" id="GO:0016020">
    <property type="term" value="C:membrane"/>
    <property type="evidence" value="ECO:0007669"/>
    <property type="project" value="UniProtKB-SubCell"/>
</dbReference>
<dbReference type="InterPro" id="IPR001828">
    <property type="entry name" value="ANF_lig-bd_rcpt"/>
</dbReference>
<feature type="compositionally biased region" description="Polar residues" evidence="7">
    <location>
        <begin position="22"/>
        <end position="38"/>
    </location>
</feature>
<dbReference type="GO" id="GO:0004930">
    <property type="term" value="F:G protein-coupled receptor activity"/>
    <property type="evidence" value="ECO:0007669"/>
    <property type="project" value="InterPro"/>
</dbReference>
<feature type="compositionally biased region" description="Basic residues" evidence="7">
    <location>
        <begin position="40"/>
        <end position="50"/>
    </location>
</feature>